<dbReference type="STRING" id="1271860.SAMN05216174_11076"/>
<name>A0A1G6U2V5_9PSEU</name>
<dbReference type="GO" id="GO:1901982">
    <property type="term" value="F:maltose binding"/>
    <property type="evidence" value="ECO:0007669"/>
    <property type="project" value="TreeGrafter"/>
</dbReference>
<evidence type="ECO:0000256" key="4">
    <source>
        <dbReference type="SAM" id="Phobius"/>
    </source>
</evidence>
<evidence type="ECO:0000256" key="1">
    <source>
        <dbReference type="ARBA" id="ARBA00008520"/>
    </source>
</evidence>
<comment type="similarity">
    <text evidence="1">Belongs to the bacterial solute-binding protein 1 family.</text>
</comment>
<protein>
    <submittedName>
        <fullName evidence="5">Multiple sugar transport system substrate-binding protein</fullName>
    </submittedName>
</protein>
<keyword evidence="6" id="KW-1185">Reference proteome</keyword>
<dbReference type="PANTHER" id="PTHR30061:SF50">
    <property type="entry name" value="MALTOSE_MALTODEXTRIN-BINDING PERIPLASMIC PROTEIN"/>
    <property type="match status" value="1"/>
</dbReference>
<keyword evidence="4" id="KW-0472">Membrane</keyword>
<gene>
    <name evidence="5" type="ORF">SAMN05216174_11076</name>
</gene>
<evidence type="ECO:0000256" key="2">
    <source>
        <dbReference type="ARBA" id="ARBA00022448"/>
    </source>
</evidence>
<dbReference type="InterPro" id="IPR006059">
    <property type="entry name" value="SBP"/>
</dbReference>
<sequence length="520" mass="55889">MPDSGGRWSPRYRVFVVTLVLVVVIAITSTSVLLTSLLLAAETDHRWSAGSVLRLLAVGVVVILSGVSVNFLPKAIRTVWHNPERANIGFVDLAGRLGRALRRPLKQVGIGLTVVAIVAAGVAFRPASTGLEPGPLVLMTGFSESASDPRSMLVNQWNQLNPDNPVVFNVSPGEPDQQNARMVNDAKPDGEHEADVYVLDVVWMAQFADRGYIRPLDQARLSAQDTGDFVPKVLDTCKRGGTLWALPFNTDVGLLFHRTDIPGVVSPKTWDDYYGSAAKAAAARTPGVAAANAAQLANEEVLTVTAFEAIWAAGGEVVDKTGQVLHNPDKSEVYFGQADLKGIANLAAASRDPDIVLTEDDEARKTAETAASDAFREGRTLYMRNWPVAVDRVGESVPFGVAVPPSPSVLGGQNLAISASTDKPRAAQALIEFLTSAQSQLLLSEIGGFAPTRQSAFSNAKRPDRQAVRTALDGARLRPVTRNYPEFSRVFRQGILRALNDNGKLEDGFAEELAAILRRP</sequence>
<dbReference type="RefSeq" id="WP_175482945.1">
    <property type="nucleotide sequence ID" value="NZ_FMZZ01000010.1"/>
</dbReference>
<evidence type="ECO:0000313" key="6">
    <source>
        <dbReference type="Proteomes" id="UP000199501"/>
    </source>
</evidence>
<dbReference type="Gene3D" id="3.40.190.10">
    <property type="entry name" value="Periplasmic binding protein-like II"/>
    <property type="match status" value="2"/>
</dbReference>
<keyword evidence="4" id="KW-0812">Transmembrane</keyword>
<dbReference type="Pfam" id="PF13416">
    <property type="entry name" value="SBP_bac_8"/>
    <property type="match status" value="1"/>
</dbReference>
<evidence type="ECO:0000256" key="3">
    <source>
        <dbReference type="ARBA" id="ARBA00022729"/>
    </source>
</evidence>
<reference evidence="6" key="1">
    <citation type="submission" date="2016-10" db="EMBL/GenBank/DDBJ databases">
        <authorList>
            <person name="Varghese N."/>
            <person name="Submissions S."/>
        </authorList>
    </citation>
    <scope>NUCLEOTIDE SEQUENCE [LARGE SCALE GENOMIC DNA]</scope>
    <source>
        <strain evidence="6">IBRC-M 10403</strain>
    </source>
</reference>
<feature type="transmembrane region" description="Helical" evidence="4">
    <location>
        <begin position="105"/>
        <end position="124"/>
    </location>
</feature>
<keyword evidence="4" id="KW-1133">Transmembrane helix</keyword>
<dbReference type="EMBL" id="FMZZ01000010">
    <property type="protein sequence ID" value="SDD35621.1"/>
    <property type="molecule type" value="Genomic_DNA"/>
</dbReference>
<keyword evidence="5" id="KW-0762">Sugar transport</keyword>
<keyword evidence="3" id="KW-0732">Signal</keyword>
<accession>A0A1G6U2V5</accession>
<dbReference type="GO" id="GO:0055052">
    <property type="term" value="C:ATP-binding cassette (ABC) transporter complex, substrate-binding subunit-containing"/>
    <property type="evidence" value="ECO:0007669"/>
    <property type="project" value="TreeGrafter"/>
</dbReference>
<feature type="transmembrane region" description="Helical" evidence="4">
    <location>
        <begin position="52"/>
        <end position="72"/>
    </location>
</feature>
<dbReference type="Proteomes" id="UP000199501">
    <property type="component" value="Unassembled WGS sequence"/>
</dbReference>
<proteinExistence type="inferred from homology"/>
<dbReference type="GO" id="GO:0015768">
    <property type="term" value="P:maltose transport"/>
    <property type="evidence" value="ECO:0007669"/>
    <property type="project" value="TreeGrafter"/>
</dbReference>
<organism evidence="5 6">
    <name type="scientific">Actinokineospora iranica</name>
    <dbReference type="NCBI Taxonomy" id="1271860"/>
    <lineage>
        <taxon>Bacteria</taxon>
        <taxon>Bacillati</taxon>
        <taxon>Actinomycetota</taxon>
        <taxon>Actinomycetes</taxon>
        <taxon>Pseudonocardiales</taxon>
        <taxon>Pseudonocardiaceae</taxon>
        <taxon>Actinokineospora</taxon>
    </lineage>
</organism>
<dbReference type="PANTHER" id="PTHR30061">
    <property type="entry name" value="MALTOSE-BINDING PERIPLASMIC PROTEIN"/>
    <property type="match status" value="1"/>
</dbReference>
<feature type="transmembrane region" description="Helical" evidence="4">
    <location>
        <begin position="12"/>
        <end position="40"/>
    </location>
</feature>
<dbReference type="AlphaFoldDB" id="A0A1G6U2V5"/>
<keyword evidence="2" id="KW-0813">Transport</keyword>
<dbReference type="SUPFAM" id="SSF53850">
    <property type="entry name" value="Periplasmic binding protein-like II"/>
    <property type="match status" value="1"/>
</dbReference>
<dbReference type="GO" id="GO:0042956">
    <property type="term" value="P:maltodextrin transmembrane transport"/>
    <property type="evidence" value="ECO:0007669"/>
    <property type="project" value="TreeGrafter"/>
</dbReference>
<evidence type="ECO:0000313" key="5">
    <source>
        <dbReference type="EMBL" id="SDD35621.1"/>
    </source>
</evidence>